<proteinExistence type="predicted"/>
<dbReference type="EnsemblMetazoa" id="AEPI011571-RA">
    <property type="protein sequence ID" value="AEPI011571-PA"/>
    <property type="gene ID" value="AEPI011571"/>
</dbReference>
<dbReference type="AlphaFoldDB" id="A0A182PWX2"/>
<sequence length="84" mass="9291">MKYVVAAFLLVVAVAQLAEGGFHRSFSPCSSCLKPVPVPHYRLNYVSPVRCNQCVEKKCPMGYKWDGCSCVPDCACLEQLATLY</sequence>
<protein>
    <recommendedName>
        <fullName evidence="4">TNFR-Cys domain-containing protein</fullName>
    </recommendedName>
</protein>
<dbReference type="VEuPathDB" id="VectorBase:AEPI011571"/>
<evidence type="ECO:0000256" key="1">
    <source>
        <dbReference type="SAM" id="SignalP"/>
    </source>
</evidence>
<accession>A0A182PWX2</accession>
<name>A0A182PWX2_9DIPT</name>
<evidence type="ECO:0000313" key="2">
    <source>
        <dbReference type="EnsemblMetazoa" id="AEPI011571-PA"/>
    </source>
</evidence>
<feature type="signal peptide" evidence="1">
    <location>
        <begin position="1"/>
        <end position="20"/>
    </location>
</feature>
<reference evidence="2" key="2">
    <citation type="submission" date="2020-05" db="UniProtKB">
        <authorList>
            <consortium name="EnsemblMetazoa"/>
        </authorList>
    </citation>
    <scope>IDENTIFICATION</scope>
    <source>
        <strain evidence="2">Epiroticus2</strain>
    </source>
</reference>
<reference evidence="3" key="1">
    <citation type="submission" date="2013-03" db="EMBL/GenBank/DDBJ databases">
        <title>The Genome Sequence of Anopheles epiroticus epiroticus2.</title>
        <authorList>
            <consortium name="The Broad Institute Genomics Platform"/>
            <person name="Neafsey D.E."/>
            <person name="Howell P."/>
            <person name="Walker B."/>
            <person name="Young S.K."/>
            <person name="Zeng Q."/>
            <person name="Gargeya S."/>
            <person name="Fitzgerald M."/>
            <person name="Haas B."/>
            <person name="Abouelleil A."/>
            <person name="Allen A.W."/>
            <person name="Alvarado L."/>
            <person name="Arachchi H.M."/>
            <person name="Berlin A.M."/>
            <person name="Chapman S.B."/>
            <person name="Gainer-Dewar J."/>
            <person name="Goldberg J."/>
            <person name="Griggs A."/>
            <person name="Gujja S."/>
            <person name="Hansen M."/>
            <person name="Howarth C."/>
            <person name="Imamovic A."/>
            <person name="Ireland A."/>
            <person name="Larimer J."/>
            <person name="McCowan C."/>
            <person name="Murphy C."/>
            <person name="Pearson M."/>
            <person name="Poon T.W."/>
            <person name="Priest M."/>
            <person name="Roberts A."/>
            <person name="Saif S."/>
            <person name="Shea T."/>
            <person name="Sisk P."/>
            <person name="Sykes S."/>
            <person name="Wortman J."/>
            <person name="Nusbaum C."/>
            <person name="Birren B."/>
        </authorList>
    </citation>
    <scope>NUCLEOTIDE SEQUENCE [LARGE SCALE GENOMIC DNA]</scope>
    <source>
        <strain evidence="3">Epiroticus2</strain>
    </source>
</reference>
<dbReference type="Proteomes" id="UP000075885">
    <property type="component" value="Unassembled WGS sequence"/>
</dbReference>
<dbReference type="VEuPathDB" id="VectorBase:AEPI011459"/>
<keyword evidence="1" id="KW-0732">Signal</keyword>
<keyword evidence="3" id="KW-1185">Reference proteome</keyword>
<dbReference type="EnsemblMetazoa" id="AEPI011459-RA">
    <property type="protein sequence ID" value="AEPI011459-PA"/>
    <property type="gene ID" value="AEPI011459"/>
</dbReference>
<feature type="chain" id="PRO_5010790389" description="TNFR-Cys domain-containing protein" evidence="1">
    <location>
        <begin position="21"/>
        <end position="84"/>
    </location>
</feature>
<organism evidence="2 3">
    <name type="scientific">Anopheles epiroticus</name>
    <dbReference type="NCBI Taxonomy" id="199890"/>
    <lineage>
        <taxon>Eukaryota</taxon>
        <taxon>Metazoa</taxon>
        <taxon>Ecdysozoa</taxon>
        <taxon>Arthropoda</taxon>
        <taxon>Hexapoda</taxon>
        <taxon>Insecta</taxon>
        <taxon>Pterygota</taxon>
        <taxon>Neoptera</taxon>
        <taxon>Endopterygota</taxon>
        <taxon>Diptera</taxon>
        <taxon>Nematocera</taxon>
        <taxon>Culicoidea</taxon>
        <taxon>Culicidae</taxon>
        <taxon>Anophelinae</taxon>
        <taxon>Anopheles</taxon>
    </lineage>
</organism>
<evidence type="ECO:0008006" key="4">
    <source>
        <dbReference type="Google" id="ProtNLM"/>
    </source>
</evidence>
<evidence type="ECO:0000313" key="3">
    <source>
        <dbReference type="Proteomes" id="UP000075885"/>
    </source>
</evidence>